<dbReference type="Pfam" id="PF13462">
    <property type="entry name" value="Thioredoxin_4"/>
    <property type="match status" value="1"/>
</dbReference>
<dbReference type="PANTHER" id="PTHR13887">
    <property type="entry name" value="GLUTATHIONE S-TRANSFERASE KAPPA"/>
    <property type="match status" value="1"/>
</dbReference>
<dbReference type="InterPro" id="IPR012336">
    <property type="entry name" value="Thioredoxin-like_fold"/>
</dbReference>
<dbReference type="PANTHER" id="PTHR13887:SF14">
    <property type="entry name" value="DISULFIDE BOND FORMATION PROTEIN D"/>
    <property type="match status" value="1"/>
</dbReference>
<keyword evidence="7" id="KW-1133">Transmembrane helix</keyword>
<evidence type="ECO:0000256" key="1">
    <source>
        <dbReference type="ARBA" id="ARBA00005791"/>
    </source>
</evidence>
<evidence type="ECO:0000256" key="3">
    <source>
        <dbReference type="ARBA" id="ARBA00023002"/>
    </source>
</evidence>
<dbReference type="SUPFAM" id="SSF52833">
    <property type="entry name" value="Thioredoxin-like"/>
    <property type="match status" value="1"/>
</dbReference>
<feature type="region of interest" description="Disordered" evidence="6">
    <location>
        <begin position="1"/>
        <end position="22"/>
    </location>
</feature>
<feature type="domain" description="Thioredoxin-like fold" evidence="8">
    <location>
        <begin position="92"/>
        <end position="254"/>
    </location>
</feature>
<sequence length="260" mass="27354">MPKHPANNSGNDKGDNRRQARERARLEAARLQRRRRTTQAIVVGVVALLAIGIVASAVLLGRAGRSERVPTASADVTVGGTSVPFAVDGSAVQVGKADAKVTMDLWVDYSCPHCQEFEADSFDVITQKVASGALKVNYHNIQIVTAYGTQAGSAAACVATYAPESWWAFNAALYANHSAENDGWKGPQLADFATQQGIMNSDAQSCISDQRYTSWISDNTSAASEAGVTGTPTLFFNGQQAETVSGAALGAKIDELASAS</sequence>
<dbReference type="Gene3D" id="3.40.30.10">
    <property type="entry name" value="Glutaredoxin"/>
    <property type="match status" value="1"/>
</dbReference>
<evidence type="ECO:0000256" key="4">
    <source>
        <dbReference type="ARBA" id="ARBA00023157"/>
    </source>
</evidence>
<dbReference type="InterPro" id="IPR036249">
    <property type="entry name" value="Thioredoxin-like_sf"/>
</dbReference>
<keyword evidence="7" id="KW-0472">Membrane</keyword>
<feature type="compositionally biased region" description="Basic and acidic residues" evidence="6">
    <location>
        <begin position="12"/>
        <end position="22"/>
    </location>
</feature>
<gene>
    <name evidence="9" type="ORF">GCM10022204_12710</name>
</gene>
<keyword evidence="3" id="KW-0560">Oxidoreductase</keyword>
<accession>A0ABP7D2T1</accession>
<evidence type="ECO:0000256" key="2">
    <source>
        <dbReference type="ARBA" id="ARBA00022729"/>
    </source>
</evidence>
<dbReference type="Proteomes" id="UP001500051">
    <property type="component" value="Unassembled WGS sequence"/>
</dbReference>
<protein>
    <submittedName>
        <fullName evidence="9">DsbA family protein</fullName>
    </submittedName>
</protein>
<comment type="similarity">
    <text evidence="1">Belongs to the thioredoxin family. DsbA subfamily.</text>
</comment>
<keyword evidence="2" id="KW-0732">Signal</keyword>
<organism evidence="9 10">
    <name type="scientific">Microlunatus aurantiacus</name>
    <dbReference type="NCBI Taxonomy" id="446786"/>
    <lineage>
        <taxon>Bacteria</taxon>
        <taxon>Bacillati</taxon>
        <taxon>Actinomycetota</taxon>
        <taxon>Actinomycetes</taxon>
        <taxon>Propionibacteriales</taxon>
        <taxon>Propionibacteriaceae</taxon>
        <taxon>Microlunatus</taxon>
    </lineage>
</organism>
<dbReference type="EMBL" id="BAAAYX010000003">
    <property type="protein sequence ID" value="GAA3697965.1"/>
    <property type="molecule type" value="Genomic_DNA"/>
</dbReference>
<comment type="caution">
    <text evidence="9">The sequence shown here is derived from an EMBL/GenBank/DDBJ whole genome shotgun (WGS) entry which is preliminary data.</text>
</comment>
<feature type="compositionally biased region" description="Polar residues" evidence="6">
    <location>
        <begin position="1"/>
        <end position="11"/>
    </location>
</feature>
<keyword evidence="7" id="KW-0812">Transmembrane</keyword>
<evidence type="ECO:0000313" key="9">
    <source>
        <dbReference type="EMBL" id="GAA3697965.1"/>
    </source>
</evidence>
<dbReference type="RefSeq" id="WP_344811465.1">
    <property type="nucleotide sequence ID" value="NZ_BAAAYX010000003.1"/>
</dbReference>
<evidence type="ECO:0000256" key="6">
    <source>
        <dbReference type="SAM" id="MobiDB-lite"/>
    </source>
</evidence>
<evidence type="ECO:0000313" key="10">
    <source>
        <dbReference type="Proteomes" id="UP001500051"/>
    </source>
</evidence>
<proteinExistence type="inferred from homology"/>
<keyword evidence="4" id="KW-1015">Disulfide bond</keyword>
<dbReference type="CDD" id="cd02972">
    <property type="entry name" value="DsbA_family"/>
    <property type="match status" value="1"/>
</dbReference>
<feature type="transmembrane region" description="Helical" evidence="7">
    <location>
        <begin position="40"/>
        <end position="60"/>
    </location>
</feature>
<keyword evidence="10" id="KW-1185">Reference proteome</keyword>
<evidence type="ECO:0000256" key="7">
    <source>
        <dbReference type="SAM" id="Phobius"/>
    </source>
</evidence>
<name>A0ABP7D2T1_9ACTN</name>
<evidence type="ECO:0000259" key="8">
    <source>
        <dbReference type="Pfam" id="PF13462"/>
    </source>
</evidence>
<keyword evidence="5" id="KW-0676">Redox-active center</keyword>
<evidence type="ECO:0000256" key="5">
    <source>
        <dbReference type="ARBA" id="ARBA00023284"/>
    </source>
</evidence>
<reference evidence="10" key="1">
    <citation type="journal article" date="2019" name="Int. J. Syst. Evol. Microbiol.">
        <title>The Global Catalogue of Microorganisms (GCM) 10K type strain sequencing project: providing services to taxonomists for standard genome sequencing and annotation.</title>
        <authorList>
            <consortium name="The Broad Institute Genomics Platform"/>
            <consortium name="The Broad Institute Genome Sequencing Center for Infectious Disease"/>
            <person name="Wu L."/>
            <person name="Ma J."/>
        </authorList>
    </citation>
    <scope>NUCLEOTIDE SEQUENCE [LARGE SCALE GENOMIC DNA]</scope>
    <source>
        <strain evidence="10">JCM 16548</strain>
    </source>
</reference>